<proteinExistence type="inferred from homology"/>
<dbReference type="GO" id="GO:0005730">
    <property type="term" value="C:nucleolus"/>
    <property type="evidence" value="ECO:0007669"/>
    <property type="project" value="UniProtKB-SubCell"/>
</dbReference>
<protein>
    <submittedName>
        <fullName evidence="6">Uncharacterized protein</fullName>
    </submittedName>
</protein>
<comment type="similarity">
    <text evidence="2">Belongs to the eukaryotic RPA49/POLR1E RNA polymerase subunit family.</text>
</comment>
<dbReference type="STRING" id="1764295.A0A5B8ML22"/>
<evidence type="ECO:0000256" key="3">
    <source>
        <dbReference type="ARBA" id="ARBA00022478"/>
    </source>
</evidence>
<dbReference type="PANTHER" id="PTHR14440">
    <property type="entry name" value="DNA-DIRECTED RNA POLYMERASE I SUBUNIT RPA49"/>
    <property type="match status" value="1"/>
</dbReference>
<dbReference type="InterPro" id="IPR009668">
    <property type="entry name" value="RNA_pol-assoc_fac_A49-like"/>
</dbReference>
<evidence type="ECO:0000313" key="6">
    <source>
        <dbReference type="EMBL" id="QDZ21153.1"/>
    </source>
</evidence>
<keyword evidence="4" id="KW-0804">Transcription</keyword>
<dbReference type="Proteomes" id="UP000316726">
    <property type="component" value="Chromosome 5"/>
</dbReference>
<keyword evidence="7" id="KW-1185">Reference proteome</keyword>
<evidence type="ECO:0000313" key="7">
    <source>
        <dbReference type="Proteomes" id="UP000316726"/>
    </source>
</evidence>
<evidence type="ECO:0000256" key="2">
    <source>
        <dbReference type="ARBA" id="ARBA00009430"/>
    </source>
</evidence>
<gene>
    <name evidence="6" type="ORF">A3770_05p36710</name>
</gene>
<dbReference type="GO" id="GO:0006351">
    <property type="term" value="P:DNA-templated transcription"/>
    <property type="evidence" value="ECO:0007669"/>
    <property type="project" value="InterPro"/>
</dbReference>
<name>A0A5B8ML22_9CHLO</name>
<keyword evidence="5" id="KW-0539">Nucleus</keyword>
<dbReference type="GO" id="GO:0003677">
    <property type="term" value="F:DNA binding"/>
    <property type="evidence" value="ECO:0007669"/>
    <property type="project" value="InterPro"/>
</dbReference>
<evidence type="ECO:0000256" key="1">
    <source>
        <dbReference type="ARBA" id="ARBA00004604"/>
    </source>
</evidence>
<accession>A0A5B8ML22</accession>
<dbReference type="EMBL" id="CP031038">
    <property type="protein sequence ID" value="QDZ21153.1"/>
    <property type="molecule type" value="Genomic_DNA"/>
</dbReference>
<evidence type="ECO:0000256" key="4">
    <source>
        <dbReference type="ARBA" id="ARBA00023163"/>
    </source>
</evidence>
<dbReference type="Pfam" id="PF06870">
    <property type="entry name" value="RNA_pol_I_A49"/>
    <property type="match status" value="1"/>
</dbReference>
<dbReference type="AlphaFoldDB" id="A0A5B8ML22"/>
<keyword evidence="3" id="KW-0240">DNA-directed RNA polymerase</keyword>
<dbReference type="GO" id="GO:0000428">
    <property type="term" value="C:DNA-directed RNA polymerase complex"/>
    <property type="evidence" value="ECO:0007669"/>
    <property type="project" value="UniProtKB-KW"/>
</dbReference>
<sequence length="443" mass="49354">MGTGVRVKVVDLGEEKKVAKNGAYACAPIVATFPQSVERFQERSGGLKAELYASKDHLQRKEFYVLAKGNESGGGLQYVGSSLDSSLGRPVRYLVGYLDKKTSTLEFVKPLHHATVAHMRVYRGKDDVLNKGTEGESNASKMDYSALESRRNLLKEFGSNKIKRVIAKRERTQLKDASSLFLEDQDTVLDWARKKADSSMRKGMNEKEQLAHLTESRRSVLPFYNLKATTASEAYPLGKFVSAAAWQALKSTQYYRDVSEGAETCDVYVLNRHSRLNAEGSSERESVLKALCLYAVLKWLHTSHSRSIRCRLGQGVGALAQQLELPQEFVQEMVLKFFKEGSQGDSKFSSWECSKEGRISLKLHLILLLLILEDFDVGAPTLAEEIGVPAQEVKSLAKELGCDLSGDKVKLLKRKRTSESGGATIVDLESKLPRIQIKRARAR</sequence>
<evidence type="ECO:0000256" key="5">
    <source>
        <dbReference type="ARBA" id="ARBA00023242"/>
    </source>
</evidence>
<comment type="subcellular location">
    <subcellularLocation>
        <location evidence="1">Nucleus</location>
        <location evidence="1">Nucleolus</location>
    </subcellularLocation>
</comment>
<reference evidence="6 7" key="1">
    <citation type="submission" date="2018-07" db="EMBL/GenBank/DDBJ databases">
        <title>The complete nuclear genome of the prasinophyte Chloropicon primus (CCMP1205).</title>
        <authorList>
            <person name="Pombert J.-F."/>
            <person name="Otis C."/>
            <person name="Turmel M."/>
            <person name="Lemieux C."/>
        </authorList>
    </citation>
    <scope>NUCLEOTIDE SEQUENCE [LARGE SCALE GENOMIC DNA]</scope>
    <source>
        <strain evidence="6 7">CCMP1205</strain>
    </source>
</reference>
<organism evidence="6 7">
    <name type="scientific">Chloropicon primus</name>
    <dbReference type="NCBI Taxonomy" id="1764295"/>
    <lineage>
        <taxon>Eukaryota</taxon>
        <taxon>Viridiplantae</taxon>
        <taxon>Chlorophyta</taxon>
        <taxon>Chloropicophyceae</taxon>
        <taxon>Chloropicales</taxon>
        <taxon>Chloropicaceae</taxon>
        <taxon>Chloropicon</taxon>
    </lineage>
</organism>